<protein>
    <recommendedName>
        <fullName evidence="5">Acyl-CoA thioester hydrolase</fullName>
    </recommendedName>
</protein>
<dbReference type="CDD" id="cd00586">
    <property type="entry name" value="4HBT"/>
    <property type="match status" value="1"/>
</dbReference>
<comment type="similarity">
    <text evidence="1">Belongs to the 4-hydroxybenzoyl-CoA thioesterase family.</text>
</comment>
<dbReference type="InterPro" id="IPR029069">
    <property type="entry name" value="HotDog_dom_sf"/>
</dbReference>
<dbReference type="GO" id="GO:0009507">
    <property type="term" value="C:chloroplast"/>
    <property type="evidence" value="ECO:0007669"/>
    <property type="project" value="TreeGrafter"/>
</dbReference>
<gene>
    <name evidence="3" type="ORF">SASPL_146305</name>
</gene>
<dbReference type="EMBL" id="PNBA02000018">
    <property type="protein sequence ID" value="KAG6392096.1"/>
    <property type="molecule type" value="Genomic_DNA"/>
</dbReference>
<evidence type="ECO:0000313" key="4">
    <source>
        <dbReference type="Proteomes" id="UP000298416"/>
    </source>
</evidence>
<dbReference type="SUPFAM" id="SSF54637">
    <property type="entry name" value="Thioesterase/thiol ester dehydrase-isomerase"/>
    <property type="match status" value="1"/>
</dbReference>
<dbReference type="AlphaFoldDB" id="A0A8X8Z524"/>
<dbReference type="InterPro" id="IPR050563">
    <property type="entry name" value="4-hydroxybenzoyl-CoA_TE"/>
</dbReference>
<evidence type="ECO:0000313" key="3">
    <source>
        <dbReference type="EMBL" id="KAG6392096.1"/>
    </source>
</evidence>
<keyword evidence="4" id="KW-1185">Reference proteome</keyword>
<organism evidence="3">
    <name type="scientific">Salvia splendens</name>
    <name type="common">Scarlet sage</name>
    <dbReference type="NCBI Taxonomy" id="180675"/>
    <lineage>
        <taxon>Eukaryota</taxon>
        <taxon>Viridiplantae</taxon>
        <taxon>Streptophyta</taxon>
        <taxon>Embryophyta</taxon>
        <taxon>Tracheophyta</taxon>
        <taxon>Spermatophyta</taxon>
        <taxon>Magnoliopsida</taxon>
        <taxon>eudicotyledons</taxon>
        <taxon>Gunneridae</taxon>
        <taxon>Pentapetalae</taxon>
        <taxon>asterids</taxon>
        <taxon>lamiids</taxon>
        <taxon>Lamiales</taxon>
        <taxon>Lamiaceae</taxon>
        <taxon>Nepetoideae</taxon>
        <taxon>Mentheae</taxon>
        <taxon>Salviinae</taxon>
        <taxon>Salvia</taxon>
        <taxon>Salvia subgen. Calosphace</taxon>
        <taxon>core Calosphace</taxon>
    </lineage>
</organism>
<proteinExistence type="inferred from homology"/>
<dbReference type="Proteomes" id="UP000298416">
    <property type="component" value="Unassembled WGS sequence"/>
</dbReference>
<dbReference type="PANTHER" id="PTHR31793">
    <property type="entry name" value="4-HYDROXYBENZOYL-COA THIOESTERASE FAMILY MEMBER"/>
    <property type="match status" value="1"/>
</dbReference>
<evidence type="ECO:0000256" key="2">
    <source>
        <dbReference type="ARBA" id="ARBA00022801"/>
    </source>
</evidence>
<evidence type="ECO:0000256" key="1">
    <source>
        <dbReference type="ARBA" id="ARBA00005953"/>
    </source>
</evidence>
<dbReference type="GO" id="GO:0016297">
    <property type="term" value="F:fatty acyl-[ACP] hydrolase activity"/>
    <property type="evidence" value="ECO:0007669"/>
    <property type="project" value="TreeGrafter"/>
</dbReference>
<comment type="caution">
    <text evidence="3">The sequence shown here is derived from an EMBL/GenBank/DDBJ whole genome shotgun (WGS) entry which is preliminary data.</text>
</comment>
<dbReference type="Gene3D" id="3.10.129.10">
    <property type="entry name" value="Hotdog Thioesterase"/>
    <property type="match status" value="1"/>
</dbReference>
<sequence length="188" mass="21871">MSHHTFTRITTTQTPLSFPAVVASHMLPHRLPPPSRRCRRLACNSSKGGKGMVRFHAIELQVREYELDQFGIVNNAVYANYCETSMFQVFYMIGFSDETLPTLLESSYKFISPLRKRDRFLIKGRIYECSPARLYFENFIFRLPNKELILENKATAVFLDKSSHPLRLPPFVKSRIDELNKSDKQHLL</sequence>
<keyword evidence="2" id="KW-0378">Hydrolase</keyword>
<dbReference type="PANTHER" id="PTHR31793:SF27">
    <property type="entry name" value="NOVEL THIOESTERASE SUPERFAMILY DOMAIN AND SAPOSIN A-TYPE DOMAIN CONTAINING PROTEIN (0610012H03RIK)"/>
    <property type="match status" value="1"/>
</dbReference>
<reference evidence="3" key="1">
    <citation type="submission" date="2018-01" db="EMBL/GenBank/DDBJ databases">
        <authorList>
            <person name="Mao J.F."/>
        </authorList>
    </citation>
    <scope>NUCLEOTIDE SEQUENCE</scope>
    <source>
        <strain evidence="3">Huo1</strain>
        <tissue evidence="3">Leaf</tissue>
    </source>
</reference>
<name>A0A8X8Z524_SALSN</name>
<reference evidence="3" key="2">
    <citation type="submission" date="2020-08" db="EMBL/GenBank/DDBJ databases">
        <title>Plant Genome Project.</title>
        <authorList>
            <person name="Zhang R.-G."/>
        </authorList>
    </citation>
    <scope>NUCLEOTIDE SEQUENCE</scope>
    <source>
        <strain evidence="3">Huo1</strain>
        <tissue evidence="3">Leaf</tissue>
    </source>
</reference>
<dbReference type="Pfam" id="PF13279">
    <property type="entry name" value="4HBT_2"/>
    <property type="match status" value="1"/>
</dbReference>
<accession>A0A8X8Z524</accession>
<evidence type="ECO:0008006" key="5">
    <source>
        <dbReference type="Google" id="ProtNLM"/>
    </source>
</evidence>